<reference evidence="2" key="2">
    <citation type="submission" date="2023-08" db="EMBL/GenBank/DDBJ databases">
        <authorList>
            <person name="Luo J."/>
        </authorList>
    </citation>
    <scope>NUCLEOTIDE SEQUENCE</scope>
    <source>
        <strain evidence="2">DSM 25064</strain>
    </source>
</reference>
<dbReference type="InterPro" id="IPR011990">
    <property type="entry name" value="TPR-like_helical_dom_sf"/>
</dbReference>
<dbReference type="RefSeq" id="WP_305169221.1">
    <property type="nucleotide sequence ID" value="NZ_JAUUUU010000001.1"/>
</dbReference>
<proteinExistence type="predicted"/>
<gene>
    <name evidence="2" type="ORF">Q8A57_01880</name>
</gene>
<accession>A0AAW8B190</accession>
<dbReference type="Proteomes" id="UP001178354">
    <property type="component" value="Unassembled WGS sequence"/>
</dbReference>
<dbReference type="EMBL" id="JAUUUU010000001">
    <property type="protein sequence ID" value="MDP1519712.1"/>
    <property type="molecule type" value="Genomic_DNA"/>
</dbReference>
<dbReference type="Pfam" id="PF08238">
    <property type="entry name" value="Sel1"/>
    <property type="match status" value="1"/>
</dbReference>
<protein>
    <recommendedName>
        <fullName evidence="4">Sel1 repeat family protein</fullName>
    </recommendedName>
</protein>
<sequence length="111" mass="12215">MIFKTLRYSVLLGLLISGQTFASTVFEDTLQEAKNGNPQAQSKLGNMYAEGRGTEQNNVKAFIWMSAAKANGDTASEHSLNTLRKRMSLKEVIDGQAKAAKCIGSHYQRCK</sequence>
<keyword evidence="1" id="KW-0732">Signal</keyword>
<dbReference type="AlphaFoldDB" id="A0AAW8B190"/>
<dbReference type="InterPro" id="IPR006597">
    <property type="entry name" value="Sel1-like"/>
</dbReference>
<name>A0AAW8B190_9GAMM</name>
<dbReference type="SUPFAM" id="SSF81901">
    <property type="entry name" value="HCP-like"/>
    <property type="match status" value="1"/>
</dbReference>
<evidence type="ECO:0000256" key="1">
    <source>
        <dbReference type="SAM" id="SignalP"/>
    </source>
</evidence>
<reference evidence="2" key="1">
    <citation type="journal article" date="2010" name="Int. J. Syst. Evol. Microbiol.">
        <title>Porticoccus litoralis gen. nov., sp. nov., a gammaproteobacterium isolated from the Yellow Sea.</title>
        <authorList>
            <person name="Oh H.M."/>
            <person name="Kim H."/>
            <person name="Kim K.M."/>
            <person name="Min G.S."/>
            <person name="Cho J.C."/>
        </authorList>
    </citation>
    <scope>NUCLEOTIDE SEQUENCE</scope>
    <source>
        <strain evidence="2">DSM 25064</strain>
    </source>
</reference>
<organism evidence="2 3">
    <name type="scientific">Porticoccus litoralis</name>
    <dbReference type="NCBI Taxonomy" id="434086"/>
    <lineage>
        <taxon>Bacteria</taxon>
        <taxon>Pseudomonadati</taxon>
        <taxon>Pseudomonadota</taxon>
        <taxon>Gammaproteobacteria</taxon>
        <taxon>Cellvibrionales</taxon>
        <taxon>Porticoccaceae</taxon>
        <taxon>Porticoccus</taxon>
    </lineage>
</organism>
<evidence type="ECO:0000313" key="2">
    <source>
        <dbReference type="EMBL" id="MDP1519712.1"/>
    </source>
</evidence>
<keyword evidence="3" id="KW-1185">Reference proteome</keyword>
<dbReference type="SMART" id="SM00671">
    <property type="entry name" value="SEL1"/>
    <property type="match status" value="1"/>
</dbReference>
<evidence type="ECO:0008006" key="4">
    <source>
        <dbReference type="Google" id="ProtNLM"/>
    </source>
</evidence>
<dbReference type="Gene3D" id="1.25.40.10">
    <property type="entry name" value="Tetratricopeptide repeat domain"/>
    <property type="match status" value="1"/>
</dbReference>
<feature type="chain" id="PRO_5043600067" description="Sel1 repeat family protein" evidence="1">
    <location>
        <begin position="23"/>
        <end position="111"/>
    </location>
</feature>
<feature type="signal peptide" evidence="1">
    <location>
        <begin position="1"/>
        <end position="22"/>
    </location>
</feature>
<comment type="caution">
    <text evidence="2">The sequence shown here is derived from an EMBL/GenBank/DDBJ whole genome shotgun (WGS) entry which is preliminary data.</text>
</comment>
<evidence type="ECO:0000313" key="3">
    <source>
        <dbReference type="Proteomes" id="UP001178354"/>
    </source>
</evidence>